<gene>
    <name evidence="1" type="ORF">METZ01_LOCUS277607</name>
</gene>
<name>A0A382KMS6_9ZZZZ</name>
<dbReference type="AlphaFoldDB" id="A0A382KMS6"/>
<proteinExistence type="predicted"/>
<evidence type="ECO:0000313" key="1">
    <source>
        <dbReference type="EMBL" id="SVC24753.1"/>
    </source>
</evidence>
<reference evidence="1" key="1">
    <citation type="submission" date="2018-05" db="EMBL/GenBank/DDBJ databases">
        <authorList>
            <person name="Lanie J.A."/>
            <person name="Ng W.-L."/>
            <person name="Kazmierczak K.M."/>
            <person name="Andrzejewski T.M."/>
            <person name="Davidsen T.M."/>
            <person name="Wayne K.J."/>
            <person name="Tettelin H."/>
            <person name="Glass J.I."/>
            <person name="Rusch D."/>
            <person name="Podicherti R."/>
            <person name="Tsui H.-C.T."/>
            <person name="Winkler M.E."/>
        </authorList>
    </citation>
    <scope>NUCLEOTIDE SEQUENCE</scope>
</reference>
<organism evidence="1">
    <name type="scientific">marine metagenome</name>
    <dbReference type="NCBI Taxonomy" id="408172"/>
    <lineage>
        <taxon>unclassified sequences</taxon>
        <taxon>metagenomes</taxon>
        <taxon>ecological metagenomes</taxon>
    </lineage>
</organism>
<accession>A0A382KMS6</accession>
<sequence>MASINAFLFNSSFLEVLTGGFFPSQKMLQASVPLQGLLKDWSISNWKPC</sequence>
<dbReference type="EMBL" id="UINC01081163">
    <property type="protein sequence ID" value="SVC24753.1"/>
    <property type="molecule type" value="Genomic_DNA"/>
</dbReference>
<protein>
    <submittedName>
        <fullName evidence="1">Uncharacterized protein</fullName>
    </submittedName>
</protein>